<dbReference type="GO" id="GO:0004347">
    <property type="term" value="F:glucose-6-phosphate isomerase activity"/>
    <property type="evidence" value="ECO:0007669"/>
    <property type="project" value="UniProtKB-UniRule"/>
</dbReference>
<dbReference type="OrthoDB" id="140919at2"/>
<dbReference type="GO" id="GO:0048029">
    <property type="term" value="F:monosaccharide binding"/>
    <property type="evidence" value="ECO:0007669"/>
    <property type="project" value="TreeGrafter"/>
</dbReference>
<dbReference type="UniPathway" id="UPA00109">
    <property type="reaction ID" value="UER00181"/>
</dbReference>
<feature type="active site" evidence="7">
    <location>
        <position position="387"/>
    </location>
</feature>
<evidence type="ECO:0000313" key="10">
    <source>
        <dbReference type="Proteomes" id="UP000008641"/>
    </source>
</evidence>
<sequence length="552" mass="63164">MTLPKINPQKTNSWARLMEHFYEMKGITLANLFTLDKYRYQKFSIETENILFDYSKNILTQETIDLLLQLSDECKLKEAIKQQFKGEKINETENRAVLHTALRNPNQKGLKVDEEEITPKINKVLGQMKSFSQKVISGEWKGYTNLPITDVVNIGIGGSDLGPHMVVEALKAYSNHLKIHFVSNVDASHLQETVRLLNPETTLFIIVSKTFTTQETMTNATSAKYWFLENGGTEQTIAQHFVAVSANEKAVEDFGIDPQQMFVFWDWVGGRYSLWSAVGLSICLAVGYDYFEELLSGAQQMDEHFLIKDFKENIPVLMALIGIWYTNFFDAETYAIFPYDQYLHLFVPFLQQLDMESNGKSIDRNGEKVSYQTGPVIWGEPGTNGQHAFYQLLHQGTKFIPADFLIAAQPVHSIGDHHQKLMANFLAQTEALAFGKDKEAVIKKMNQQQFPAEEIQQLVAHRCFEGNHPTNSILYKKLEPRILGELIAMYEHKVFVQGIIWNVFSFDQWGVELGKEMTKKILPELISNQQTTNHDSSTNGLISQYKKWQICE</sequence>
<dbReference type="GO" id="GO:0097367">
    <property type="term" value="F:carbohydrate derivative binding"/>
    <property type="evidence" value="ECO:0007669"/>
    <property type="project" value="InterPro"/>
</dbReference>
<keyword evidence="5 7" id="KW-0413">Isomerase</keyword>
<evidence type="ECO:0000256" key="1">
    <source>
        <dbReference type="ARBA" id="ARBA00004926"/>
    </source>
</evidence>
<evidence type="ECO:0000256" key="3">
    <source>
        <dbReference type="ARBA" id="ARBA00022432"/>
    </source>
</evidence>
<keyword evidence="10" id="KW-1185">Reference proteome</keyword>
<dbReference type="HOGENOM" id="CLU_017947_3_1_10"/>
<comment type="function">
    <text evidence="7">Catalyzes the reversible isomerization of glucose-6-phosphate to fructose-6-phosphate.</text>
</comment>
<dbReference type="RefSeq" id="WP_013597953.1">
    <property type="nucleotide sequence ID" value="NC_015144.1"/>
</dbReference>
<evidence type="ECO:0000256" key="5">
    <source>
        <dbReference type="ARBA" id="ARBA00023235"/>
    </source>
</evidence>
<dbReference type="NCBIfam" id="NF001211">
    <property type="entry name" value="PRK00179.1"/>
    <property type="match status" value="1"/>
</dbReference>
<dbReference type="CDD" id="cd05015">
    <property type="entry name" value="SIS_PGI_1"/>
    <property type="match status" value="1"/>
</dbReference>
<comment type="similarity">
    <text evidence="2 7 8">Belongs to the GPI family.</text>
</comment>
<dbReference type="InterPro" id="IPR035476">
    <property type="entry name" value="SIS_PGI_1"/>
</dbReference>
<name>F0P163_WEEVC</name>
<evidence type="ECO:0000313" key="9">
    <source>
        <dbReference type="EMBL" id="ADX67562.1"/>
    </source>
</evidence>
<keyword evidence="4 7" id="KW-0324">Glycolysis</keyword>
<dbReference type="InterPro" id="IPR001672">
    <property type="entry name" value="G6P_Isomerase"/>
</dbReference>
<dbReference type="UniPathway" id="UPA00138"/>
<accession>F0P163</accession>
<dbReference type="Proteomes" id="UP000008641">
    <property type="component" value="Chromosome"/>
</dbReference>
<dbReference type="PROSITE" id="PS00174">
    <property type="entry name" value="P_GLUCOSE_ISOMERASE_2"/>
    <property type="match status" value="1"/>
</dbReference>
<comment type="pathway">
    <text evidence="7">Carbohydrate biosynthesis; gluconeogenesis.</text>
</comment>
<dbReference type="PROSITE" id="PS00765">
    <property type="entry name" value="P_GLUCOSE_ISOMERASE_1"/>
    <property type="match status" value="1"/>
</dbReference>
<dbReference type="GO" id="GO:0006094">
    <property type="term" value="P:gluconeogenesis"/>
    <property type="evidence" value="ECO:0007669"/>
    <property type="project" value="UniProtKB-UniRule"/>
</dbReference>
<dbReference type="InterPro" id="IPR046348">
    <property type="entry name" value="SIS_dom_sf"/>
</dbReference>
<protein>
    <recommendedName>
        <fullName evidence="7">Glucose-6-phosphate isomerase</fullName>
        <shortName evidence="7">GPI</shortName>
        <ecNumber evidence="7">5.3.1.9</ecNumber>
    </recommendedName>
    <alternativeName>
        <fullName evidence="7">Phosphoglucose isomerase</fullName>
        <shortName evidence="7">PGI</shortName>
    </alternativeName>
    <alternativeName>
        <fullName evidence="7">Phosphohexose isomerase</fullName>
        <shortName evidence="7">PHI</shortName>
    </alternativeName>
</protein>
<evidence type="ECO:0000256" key="8">
    <source>
        <dbReference type="RuleBase" id="RU000612"/>
    </source>
</evidence>
<comment type="catalytic activity">
    <reaction evidence="6 7 8">
        <text>alpha-D-glucose 6-phosphate = beta-D-fructose 6-phosphate</text>
        <dbReference type="Rhea" id="RHEA:11816"/>
        <dbReference type="ChEBI" id="CHEBI:57634"/>
        <dbReference type="ChEBI" id="CHEBI:58225"/>
        <dbReference type="EC" id="5.3.1.9"/>
    </reaction>
</comment>
<reference evidence="10" key="2">
    <citation type="journal article" date="2011" name="Stand. Genomic Sci.">
        <title>Complete genome sequence of Weeksella virosa type strain (9751T).</title>
        <authorList>
            <person name="Lang E."/>
            <person name="Teshima H."/>
            <person name="Lucas S."/>
            <person name="Lapidus A."/>
            <person name="Hammon N."/>
            <person name="Deshpande S."/>
            <person name="Nolan M."/>
            <person name="Cheng J."/>
            <person name="Pitluck S."/>
            <person name="Liolios K."/>
            <person name="Pagani I."/>
            <person name="Mikhailova N."/>
            <person name="Ivanova N."/>
            <person name="Mavromatis K."/>
            <person name="Pati A."/>
            <person name="Tapia R."/>
            <person name="Han C."/>
            <person name="Goodwin L."/>
            <person name="Chen A."/>
            <person name="Palaniappan K."/>
            <person name="Land M."/>
            <person name="Hauser L."/>
            <person name="Chang Y."/>
            <person name="Jeffries C."/>
            <person name="Brambilla E."/>
            <person name="Kopitz M."/>
            <person name="Rohde M."/>
            <person name="Goker M."/>
            <person name="Tindall B."/>
            <person name="Detter J."/>
            <person name="Woyke T."/>
            <person name="Bristow J."/>
            <person name="Eisen J."/>
            <person name="Markowitz V."/>
            <person name="Hugenholtz P."/>
            <person name="Klenk H."/>
            <person name="Kyrpides N."/>
        </authorList>
    </citation>
    <scope>NUCLEOTIDE SEQUENCE [LARGE SCALE GENOMIC DNA]</scope>
    <source>
        <strain evidence="10">ATCC 43766 / DSM 16922 / JCM 21250 / NBRC 16016 / NCTC 11634 / CL345/78</strain>
    </source>
</reference>
<keyword evidence="3 7" id="KW-0312">Gluconeogenesis</keyword>
<dbReference type="CDD" id="cd05016">
    <property type="entry name" value="SIS_PGI_2"/>
    <property type="match status" value="1"/>
</dbReference>
<dbReference type="PANTHER" id="PTHR11469:SF1">
    <property type="entry name" value="GLUCOSE-6-PHOSPHATE ISOMERASE"/>
    <property type="match status" value="1"/>
</dbReference>
<comment type="subcellular location">
    <subcellularLocation>
        <location evidence="7">Cytoplasm</location>
    </subcellularLocation>
</comment>
<dbReference type="Pfam" id="PF00342">
    <property type="entry name" value="PGI"/>
    <property type="match status" value="1"/>
</dbReference>
<dbReference type="PRINTS" id="PR00662">
    <property type="entry name" value="G6PISOMERASE"/>
</dbReference>
<dbReference type="InterPro" id="IPR023096">
    <property type="entry name" value="G6P_Isomerase_C"/>
</dbReference>
<dbReference type="FunFam" id="3.40.50.10490:FF:000004">
    <property type="entry name" value="Glucose-6-phosphate isomerase"/>
    <property type="match status" value="1"/>
</dbReference>
<reference evidence="9 10" key="1">
    <citation type="journal article" date="2011" name="Stand. Genomic Sci.">
        <title>Complete genome sequence of Weeksella virosa type strain (9751).</title>
        <authorList>
            <person name="Lang E."/>
            <person name="Teshima H."/>
            <person name="Lucas S."/>
            <person name="Lapidus A."/>
            <person name="Hammon N."/>
            <person name="Deshpande S."/>
            <person name="Nolan M."/>
            <person name="Cheng J.F."/>
            <person name="Pitluck S."/>
            <person name="Liolios K."/>
            <person name="Pagani I."/>
            <person name="Mikhailova N."/>
            <person name="Ivanova N."/>
            <person name="Mavromatis K."/>
            <person name="Pati A."/>
            <person name="Tapia R."/>
            <person name="Han C."/>
            <person name="Goodwin L."/>
            <person name="Chen A."/>
            <person name="Palaniappan K."/>
            <person name="Land M."/>
            <person name="Hauser L."/>
            <person name="Chang Y.J."/>
            <person name="Jeffries C.D."/>
            <person name="Brambilla E.M."/>
            <person name="Kopitz M."/>
            <person name="Rohde M."/>
            <person name="Goker M."/>
            <person name="Tindall B.J."/>
            <person name="Detter J.C."/>
            <person name="Woyke T."/>
            <person name="Bristow J."/>
            <person name="Eisen J.A."/>
            <person name="Markowitz V."/>
            <person name="Hugenholtz P."/>
            <person name="Klenk H.P."/>
            <person name="Kyrpides N.C."/>
        </authorList>
    </citation>
    <scope>NUCLEOTIDE SEQUENCE [LARGE SCALE GENOMIC DNA]</scope>
    <source>
        <strain evidence="10">ATCC 43766 / DSM 16922 / JCM 21250 / NBRC 16016 / NCTC 11634 / CL345/78</strain>
    </source>
</reference>
<dbReference type="Gene3D" id="3.40.50.10490">
    <property type="entry name" value="Glucose-6-phosphate isomerase like protein, domain 1"/>
    <property type="match status" value="2"/>
</dbReference>
<dbReference type="HAMAP" id="MF_00473">
    <property type="entry name" value="G6P_isomerase"/>
    <property type="match status" value="1"/>
</dbReference>
<evidence type="ECO:0000256" key="6">
    <source>
        <dbReference type="ARBA" id="ARBA00029321"/>
    </source>
</evidence>
<dbReference type="InterPro" id="IPR018189">
    <property type="entry name" value="Phosphoglucose_isomerase_CS"/>
</dbReference>
<dbReference type="PANTHER" id="PTHR11469">
    <property type="entry name" value="GLUCOSE-6-PHOSPHATE ISOMERASE"/>
    <property type="match status" value="1"/>
</dbReference>
<evidence type="ECO:0000256" key="4">
    <source>
        <dbReference type="ARBA" id="ARBA00023152"/>
    </source>
</evidence>
<evidence type="ECO:0000256" key="7">
    <source>
        <dbReference type="HAMAP-Rule" id="MF_00473"/>
    </source>
</evidence>
<dbReference type="KEGG" id="wvi:Weevi_0849"/>
<dbReference type="Gene3D" id="1.10.1390.10">
    <property type="match status" value="1"/>
</dbReference>
<keyword evidence="7" id="KW-0963">Cytoplasm</keyword>
<gene>
    <name evidence="7" type="primary">pgi</name>
    <name evidence="9" type="ordered locus">Weevi_0849</name>
</gene>
<dbReference type="eggNOG" id="COG0166">
    <property type="taxonomic scope" value="Bacteria"/>
</dbReference>
<dbReference type="FunFam" id="1.10.1390.10:FF:000001">
    <property type="entry name" value="Glucose-6-phosphate isomerase"/>
    <property type="match status" value="1"/>
</dbReference>
<dbReference type="SUPFAM" id="SSF53697">
    <property type="entry name" value="SIS domain"/>
    <property type="match status" value="1"/>
</dbReference>
<dbReference type="GO" id="GO:0005829">
    <property type="term" value="C:cytosol"/>
    <property type="evidence" value="ECO:0007669"/>
    <property type="project" value="TreeGrafter"/>
</dbReference>
<evidence type="ECO:0000256" key="2">
    <source>
        <dbReference type="ARBA" id="ARBA00006604"/>
    </source>
</evidence>
<proteinExistence type="inferred from homology"/>
<dbReference type="InterPro" id="IPR035482">
    <property type="entry name" value="SIS_PGI_2"/>
</dbReference>
<dbReference type="EMBL" id="CP002455">
    <property type="protein sequence ID" value="ADX67562.1"/>
    <property type="molecule type" value="Genomic_DNA"/>
</dbReference>
<dbReference type="PROSITE" id="PS51463">
    <property type="entry name" value="P_GLUCOSE_ISOMERASE_3"/>
    <property type="match status" value="1"/>
</dbReference>
<feature type="active site" evidence="7">
    <location>
        <position position="515"/>
    </location>
</feature>
<comment type="pathway">
    <text evidence="1 7 8">Carbohydrate degradation; glycolysis; D-glyceraldehyde 3-phosphate and glycerone phosphate from D-glucose: step 2/4.</text>
</comment>
<dbReference type="AlphaFoldDB" id="F0P163"/>
<feature type="active site" description="Proton donor" evidence="7">
    <location>
        <position position="356"/>
    </location>
</feature>
<organism evidence="9 10">
    <name type="scientific">Weeksella virosa (strain ATCC 43766 / DSM 16922 / JCM 21250 / CCUG 30538 / CDC 9751 / IAM 14551 / NBRC 16016 / NCTC 11634 / CL345/78)</name>
    <dbReference type="NCBI Taxonomy" id="865938"/>
    <lineage>
        <taxon>Bacteria</taxon>
        <taxon>Pseudomonadati</taxon>
        <taxon>Bacteroidota</taxon>
        <taxon>Flavobacteriia</taxon>
        <taxon>Flavobacteriales</taxon>
        <taxon>Weeksellaceae</taxon>
        <taxon>Weeksella</taxon>
    </lineage>
</organism>
<dbReference type="GO" id="GO:0051156">
    <property type="term" value="P:glucose 6-phosphate metabolic process"/>
    <property type="evidence" value="ECO:0007669"/>
    <property type="project" value="TreeGrafter"/>
</dbReference>
<dbReference type="STRING" id="865938.Weevi_0849"/>
<dbReference type="GO" id="GO:0006096">
    <property type="term" value="P:glycolytic process"/>
    <property type="evidence" value="ECO:0007669"/>
    <property type="project" value="UniProtKB-UniRule"/>
</dbReference>
<dbReference type="EC" id="5.3.1.9" evidence="7"/>